<dbReference type="Gene3D" id="3.30.479.20">
    <property type="entry name" value="Elongation factor Ts, dimerisation domain"/>
    <property type="match status" value="2"/>
</dbReference>
<evidence type="ECO:0000256" key="1">
    <source>
        <dbReference type="ARBA" id="ARBA00005532"/>
    </source>
</evidence>
<dbReference type="HAMAP" id="MF_00050">
    <property type="entry name" value="EF_Ts"/>
    <property type="match status" value="1"/>
</dbReference>
<name>A0A2Z3LF21_9BACT</name>
<dbReference type="CDD" id="cd14275">
    <property type="entry name" value="UBA_EF-Ts"/>
    <property type="match status" value="1"/>
</dbReference>
<keyword evidence="8" id="KW-1185">Reference proteome</keyword>
<evidence type="ECO:0000259" key="6">
    <source>
        <dbReference type="Pfam" id="PF00889"/>
    </source>
</evidence>
<keyword evidence="5" id="KW-0963">Cytoplasm</keyword>
<dbReference type="NCBIfam" id="TIGR00116">
    <property type="entry name" value="tsf"/>
    <property type="match status" value="1"/>
</dbReference>
<dbReference type="PROSITE" id="PS01126">
    <property type="entry name" value="EF_TS_1"/>
    <property type="match status" value="1"/>
</dbReference>
<dbReference type="InterPro" id="IPR001816">
    <property type="entry name" value="Transl_elong_EFTs/EF1B"/>
</dbReference>
<comment type="similarity">
    <text evidence="1 5">Belongs to the EF-Ts family.</text>
</comment>
<dbReference type="GO" id="GO:0005737">
    <property type="term" value="C:cytoplasm"/>
    <property type="evidence" value="ECO:0007669"/>
    <property type="project" value="UniProtKB-SubCell"/>
</dbReference>
<evidence type="ECO:0000313" key="7">
    <source>
        <dbReference type="EMBL" id="AWN82276.1"/>
    </source>
</evidence>
<dbReference type="FunFam" id="1.10.8.10:FF:000001">
    <property type="entry name" value="Elongation factor Ts"/>
    <property type="match status" value="1"/>
</dbReference>
<reference evidence="7 8" key="1">
    <citation type="submission" date="2018-05" db="EMBL/GenBank/DDBJ databases">
        <title>Candidatus Cardinium hertigii Genome Assembly.</title>
        <authorList>
            <person name="Showmaker K.C."/>
            <person name="Walden K.O."/>
            <person name="Fields C.J."/>
            <person name="Lambert K.N."/>
            <person name="Hudson M.E."/>
        </authorList>
    </citation>
    <scope>NUCLEOTIDE SEQUENCE [LARGE SCALE GENOMIC DNA]</scope>
    <source>
        <strain evidence="8">cHgTN10</strain>
    </source>
</reference>
<dbReference type="Gene3D" id="1.10.286.20">
    <property type="match status" value="1"/>
</dbReference>
<evidence type="ECO:0000256" key="4">
    <source>
        <dbReference type="ARBA" id="ARBA00022917"/>
    </source>
</evidence>
<dbReference type="Proteomes" id="UP000245872">
    <property type="component" value="Chromosome"/>
</dbReference>
<proteinExistence type="inferred from homology"/>
<protein>
    <recommendedName>
        <fullName evidence="2 5">Elongation factor Ts</fullName>
        <shortName evidence="5">EF-Ts</shortName>
    </recommendedName>
</protein>
<sequence>MAITAQEIAALRKKTGAGIMDCKKALMEAGGDFEQAIDLLRKKGRKLCMDRAARQASEGAVFAAVSSDQQEAFLLVLNCETDFVARNEQFLQLGNAILAECVAHRPDSIETLLQLPLKDGVVQDAIMEAIGVIGEKIAISAYETLRGTIVVPYIHTGNTLGVLVALQGANAAQSEAVGKEIAMQIAAMHPVAVDETQVDPALVARETAVIQEQLAQEGFTGFKAEKITQGRLHKFFQESTLLQQPFVFAQNNKLTVGQYLQSLALTVTAFKRVQVNG</sequence>
<dbReference type="PANTHER" id="PTHR11741:SF0">
    <property type="entry name" value="ELONGATION FACTOR TS, MITOCHONDRIAL"/>
    <property type="match status" value="1"/>
</dbReference>
<evidence type="ECO:0000256" key="2">
    <source>
        <dbReference type="ARBA" id="ARBA00016956"/>
    </source>
</evidence>
<accession>A0A2Z3LF21</accession>
<dbReference type="AlphaFoldDB" id="A0A2Z3LF21"/>
<dbReference type="Gene3D" id="1.10.8.10">
    <property type="entry name" value="DNA helicase RuvA subunit, C-terminal domain"/>
    <property type="match status" value="1"/>
</dbReference>
<keyword evidence="3 5" id="KW-0251">Elongation factor</keyword>
<feature type="domain" description="Translation elongation factor EFTs/EF1B dimerisation" evidence="6">
    <location>
        <begin position="73"/>
        <end position="275"/>
    </location>
</feature>
<dbReference type="KEGG" id="cher:DK880_00979"/>
<gene>
    <name evidence="5 7" type="primary">tsf</name>
    <name evidence="7" type="ORF">DK880_00979</name>
</gene>
<dbReference type="SUPFAM" id="SSF54713">
    <property type="entry name" value="Elongation factor Ts (EF-Ts), dimerisation domain"/>
    <property type="match status" value="2"/>
</dbReference>
<dbReference type="Pfam" id="PF00889">
    <property type="entry name" value="EF_TS"/>
    <property type="match status" value="1"/>
</dbReference>
<evidence type="ECO:0000256" key="3">
    <source>
        <dbReference type="ARBA" id="ARBA00022768"/>
    </source>
</evidence>
<dbReference type="EMBL" id="CP029619">
    <property type="protein sequence ID" value="AWN82276.1"/>
    <property type="molecule type" value="Genomic_DNA"/>
</dbReference>
<dbReference type="RefSeq" id="WP_109997648.1">
    <property type="nucleotide sequence ID" value="NZ_CP029619.1"/>
</dbReference>
<keyword evidence="4 5" id="KW-0648">Protein biosynthesis</keyword>
<organism evidence="7 8">
    <name type="scientific">Candidatus Cardinium hertigii</name>
    <dbReference type="NCBI Taxonomy" id="247481"/>
    <lineage>
        <taxon>Bacteria</taxon>
        <taxon>Pseudomonadati</taxon>
        <taxon>Bacteroidota</taxon>
        <taxon>Cytophagia</taxon>
        <taxon>Cytophagales</taxon>
        <taxon>Amoebophilaceae</taxon>
        <taxon>Candidatus Cardinium</taxon>
    </lineage>
</organism>
<evidence type="ECO:0000313" key="8">
    <source>
        <dbReference type="Proteomes" id="UP000245872"/>
    </source>
</evidence>
<feature type="region of interest" description="Involved in Mg(2+) ion dislocation from EF-Tu" evidence="5">
    <location>
        <begin position="81"/>
        <end position="84"/>
    </location>
</feature>
<evidence type="ECO:0000256" key="5">
    <source>
        <dbReference type="HAMAP-Rule" id="MF_00050"/>
    </source>
</evidence>
<dbReference type="PANTHER" id="PTHR11741">
    <property type="entry name" value="ELONGATION FACTOR TS"/>
    <property type="match status" value="1"/>
</dbReference>
<comment type="function">
    <text evidence="5">Associates with the EF-Tu.GDP complex and induces the exchange of GDP to GTP. It remains bound to the aminoacyl-tRNA.EF-Tu.GTP complex up to the GTP hydrolysis stage on the ribosome.</text>
</comment>
<dbReference type="InterPro" id="IPR009060">
    <property type="entry name" value="UBA-like_sf"/>
</dbReference>
<dbReference type="SUPFAM" id="SSF46934">
    <property type="entry name" value="UBA-like"/>
    <property type="match status" value="1"/>
</dbReference>
<dbReference type="InterPro" id="IPR036402">
    <property type="entry name" value="EF-Ts_dimer_sf"/>
</dbReference>
<comment type="subcellular location">
    <subcellularLocation>
        <location evidence="5">Cytoplasm</location>
    </subcellularLocation>
</comment>
<dbReference type="GO" id="GO:0003746">
    <property type="term" value="F:translation elongation factor activity"/>
    <property type="evidence" value="ECO:0007669"/>
    <property type="project" value="UniProtKB-UniRule"/>
</dbReference>
<dbReference type="OrthoDB" id="9808348at2"/>
<dbReference type="InterPro" id="IPR018101">
    <property type="entry name" value="Transl_elong_Ts_CS"/>
</dbReference>
<dbReference type="InterPro" id="IPR014039">
    <property type="entry name" value="Transl_elong_EFTs/EF1B_dimer"/>
</dbReference>